<protein>
    <submittedName>
        <fullName evidence="2">Putative PACRG-like protein</fullName>
    </submittedName>
</protein>
<evidence type="ECO:0000313" key="3">
    <source>
        <dbReference type="Proteomes" id="UP000230750"/>
    </source>
</evidence>
<dbReference type="InterPro" id="IPR016024">
    <property type="entry name" value="ARM-type_fold"/>
</dbReference>
<dbReference type="AlphaFoldDB" id="A0A2G8K4D5"/>
<dbReference type="PANTHER" id="PTHR21207:SF1">
    <property type="entry name" value="PACRG-LIKE PROTEIN"/>
    <property type="match status" value="1"/>
</dbReference>
<evidence type="ECO:0000256" key="1">
    <source>
        <dbReference type="SAM" id="MobiDB-lite"/>
    </source>
</evidence>
<organism evidence="2 3">
    <name type="scientific">Stichopus japonicus</name>
    <name type="common">Sea cucumber</name>
    <dbReference type="NCBI Taxonomy" id="307972"/>
    <lineage>
        <taxon>Eukaryota</taxon>
        <taxon>Metazoa</taxon>
        <taxon>Echinodermata</taxon>
        <taxon>Eleutherozoa</taxon>
        <taxon>Echinozoa</taxon>
        <taxon>Holothuroidea</taxon>
        <taxon>Aspidochirotacea</taxon>
        <taxon>Aspidochirotida</taxon>
        <taxon>Stichopodidae</taxon>
        <taxon>Apostichopus</taxon>
    </lineage>
</organism>
<dbReference type="SUPFAM" id="SSF48371">
    <property type="entry name" value="ARM repeat"/>
    <property type="match status" value="1"/>
</dbReference>
<proteinExistence type="predicted"/>
<reference evidence="2 3" key="1">
    <citation type="journal article" date="2017" name="PLoS Biol.">
        <title>The sea cucumber genome provides insights into morphological evolution and visceral regeneration.</title>
        <authorList>
            <person name="Zhang X."/>
            <person name="Sun L."/>
            <person name="Yuan J."/>
            <person name="Sun Y."/>
            <person name="Gao Y."/>
            <person name="Zhang L."/>
            <person name="Li S."/>
            <person name="Dai H."/>
            <person name="Hamel J.F."/>
            <person name="Liu C."/>
            <person name="Yu Y."/>
            <person name="Liu S."/>
            <person name="Lin W."/>
            <person name="Guo K."/>
            <person name="Jin S."/>
            <person name="Xu P."/>
            <person name="Storey K.B."/>
            <person name="Huan P."/>
            <person name="Zhang T."/>
            <person name="Zhou Y."/>
            <person name="Zhang J."/>
            <person name="Lin C."/>
            <person name="Li X."/>
            <person name="Xing L."/>
            <person name="Huo D."/>
            <person name="Sun M."/>
            <person name="Wang L."/>
            <person name="Mercier A."/>
            <person name="Li F."/>
            <person name="Yang H."/>
            <person name="Xiang J."/>
        </authorList>
    </citation>
    <scope>NUCLEOTIDE SEQUENCE [LARGE SCALE GENOMIC DNA]</scope>
    <source>
        <strain evidence="2">Shaxun</strain>
        <tissue evidence="2">Muscle</tissue>
    </source>
</reference>
<accession>A0A2G8K4D5</accession>
<sequence length="177" mass="19225">MSSRSTAIGKSRGKEVAGKSGQSSGAMAGDSRVAKKHGRPSDRLNPKTVDPFKDNWKPKSGFESVYVSGGLPCRLVHGSVKHKLQWDSDPEGLEFDPLLVTLAETSTKQSVYEGALSALAQLSSAVGPHLCPHLKSFLSYLSKGLMDKRYKDQIYSTLQHIEQTCGKTNFGCQINIL</sequence>
<comment type="caution">
    <text evidence="2">The sequence shown here is derived from an EMBL/GenBank/DDBJ whole genome shotgun (WGS) entry which is preliminary data.</text>
</comment>
<dbReference type="STRING" id="307972.A0A2G8K4D5"/>
<gene>
    <name evidence="2" type="ORF">BSL78_20339</name>
</gene>
<dbReference type="PANTHER" id="PTHR21207">
    <property type="entry name" value="PARKIN COREGULATED GENE PROTEIN PARK2 COREGULATED"/>
    <property type="match status" value="1"/>
</dbReference>
<feature type="region of interest" description="Disordered" evidence="1">
    <location>
        <begin position="1"/>
        <end position="55"/>
    </location>
</feature>
<name>A0A2G8K4D5_STIJA</name>
<dbReference type="EMBL" id="MRZV01000902">
    <property type="protein sequence ID" value="PIK42809.1"/>
    <property type="molecule type" value="Genomic_DNA"/>
</dbReference>
<evidence type="ECO:0000313" key="2">
    <source>
        <dbReference type="EMBL" id="PIK42809.1"/>
    </source>
</evidence>
<feature type="compositionally biased region" description="Basic and acidic residues" evidence="1">
    <location>
        <begin position="39"/>
        <end position="55"/>
    </location>
</feature>
<dbReference type="OrthoDB" id="10258089at2759"/>
<dbReference type="InterPro" id="IPR019399">
    <property type="entry name" value="Parkin_co-regulated_protein"/>
</dbReference>
<keyword evidence="3" id="KW-1185">Reference proteome</keyword>
<dbReference type="Proteomes" id="UP000230750">
    <property type="component" value="Unassembled WGS sequence"/>
</dbReference>
<dbReference type="Pfam" id="PF10274">
    <property type="entry name" value="ParcG"/>
    <property type="match status" value="2"/>
</dbReference>